<evidence type="ECO:0000313" key="2">
    <source>
        <dbReference type="EMBL" id="KAF9735176.1"/>
    </source>
</evidence>
<keyword evidence="3" id="KW-1185">Reference proteome</keyword>
<feature type="compositionally biased region" description="Low complexity" evidence="1">
    <location>
        <begin position="183"/>
        <end position="193"/>
    </location>
</feature>
<feature type="region of interest" description="Disordered" evidence="1">
    <location>
        <begin position="178"/>
        <end position="198"/>
    </location>
</feature>
<feature type="compositionally biased region" description="Acidic residues" evidence="1">
    <location>
        <begin position="1038"/>
        <end position="1079"/>
    </location>
</feature>
<feature type="region of interest" description="Disordered" evidence="1">
    <location>
        <begin position="623"/>
        <end position="652"/>
    </location>
</feature>
<evidence type="ECO:0000313" key="3">
    <source>
        <dbReference type="Proteomes" id="UP000756921"/>
    </source>
</evidence>
<feature type="compositionally biased region" description="Low complexity" evidence="1">
    <location>
        <begin position="1253"/>
        <end position="1267"/>
    </location>
</feature>
<feature type="compositionally biased region" description="Acidic residues" evidence="1">
    <location>
        <begin position="1281"/>
        <end position="1301"/>
    </location>
</feature>
<feature type="compositionally biased region" description="Basic and acidic residues" evidence="1">
    <location>
        <begin position="44"/>
        <end position="54"/>
    </location>
</feature>
<feature type="compositionally biased region" description="Basic and acidic residues" evidence="1">
    <location>
        <begin position="1268"/>
        <end position="1280"/>
    </location>
</feature>
<feature type="region of interest" description="Disordered" evidence="1">
    <location>
        <begin position="1"/>
        <end position="54"/>
    </location>
</feature>
<feature type="compositionally biased region" description="Polar residues" evidence="1">
    <location>
        <begin position="855"/>
        <end position="867"/>
    </location>
</feature>
<proteinExistence type="predicted"/>
<feature type="region of interest" description="Disordered" evidence="1">
    <location>
        <begin position="439"/>
        <end position="475"/>
    </location>
</feature>
<feature type="region of interest" description="Disordered" evidence="1">
    <location>
        <begin position="972"/>
        <end position="1444"/>
    </location>
</feature>
<gene>
    <name evidence="2" type="ORF">PMIN01_06581</name>
</gene>
<name>A0A9P6KQU2_9PLEO</name>
<feature type="compositionally biased region" description="Acidic residues" evidence="1">
    <location>
        <begin position="984"/>
        <end position="994"/>
    </location>
</feature>
<reference evidence="2" key="1">
    <citation type="journal article" date="2020" name="Mol. Plant Microbe Interact.">
        <title>Genome Sequence of the Biocontrol Agent Coniothyrium minitans strain Conio (IMI 134523).</title>
        <authorList>
            <person name="Patel D."/>
            <person name="Shittu T.A."/>
            <person name="Baroncelli R."/>
            <person name="Muthumeenakshi S."/>
            <person name="Osborne T.H."/>
            <person name="Janganan T.K."/>
            <person name="Sreenivasaprasad S."/>
        </authorList>
    </citation>
    <scope>NUCLEOTIDE SEQUENCE</scope>
    <source>
        <strain evidence="2">Conio</strain>
    </source>
</reference>
<feature type="compositionally biased region" description="Basic and acidic residues" evidence="1">
    <location>
        <begin position="1149"/>
        <end position="1158"/>
    </location>
</feature>
<dbReference type="Proteomes" id="UP000756921">
    <property type="component" value="Unassembled WGS sequence"/>
</dbReference>
<sequence length="1444" mass="165187">MARGKPRSKFPDEYPSEDEDTRAAREERANAPQAKPHKRGGVHKMKDEHLTDTKWDKMTRDEMLAAAREDPTYISFFAKFKAEKQKVKDLQKHVLARTLADADEKLERKAKKAKKENAKLKKNAKMKAKEAEEERQAEQQRKLEDRLRKEEEGQILSDEDADEDELIQELPQVYLQQEDSDISDTTSTHSSESPTYPPHRLRMFEWSFNDPPSNNYWETPRTWPQNEELQPRQLTYTPMNVVTMHGHEMLHTPVIDAKEEGTEPDRVPALSEEVKDCARNGVLIGPLEDAVVESGHYWSMRTIVQAWNGRIYFNLPRPDEDLADVYRQWKSRGAREKRMMNRQPLYEAGAHKRDRRLQTLRKQEQRKITKKVYRASQWRPTLVYLPAYLPSYYEGPYDAPEDKFDDRDIKSLFYVRLKGESVPSFFFWVDKDDWKNPTWKNPTEPNPKYVKYREQHSGRDSHSQLKPQRRSSKLARVKKVPYPSRFRSTRTLRLTTRYDFVLWAMERALYHFGLGYTLNVFHDKWLDEGREDAWHALTHVLRNQLPPSGKFPTHPPVRLERDPSMISIAEKMTRVEYFNPNPDKPILPIYVNDDWTRNDDAYWTTEERPRTPVHDGMDVKMQSATPISRAGRPVSRSDTTTPRPTTPDTPHSLHRRISDVFAWVSTVSTSGSQFYNSPSPAAVEQIQEGRNLALDILADKAPAFPFGHNMWIMMQDRYRLQRQVPDHCAICLEKLGEIPLLDYEQHLIDHMVHIHSLCPFCNIHWDSMDGLTKAHHVHTHYSEAYETDAWKEYATKHSQIARRNTQTPPEWQRNVAVPRRKSSVVRFAPTTVGQRTAYNDNDLAHPQGIYAPGSTFDTYPQGPNTTGSSATFSSWTTRSSSRKSSQNSQGRPEQNAAKVPTKSSMKKNNKKNKADLTIVTNANGRRQLEYVMPFREYVHRAAHDSRRKSSSDSMTGTHRAMRVYTYIDNGEGWASDKEVGSDGFSDDEDGDDGGGDERPRRRVQGGEIGAGRVVPEQVVEVGSEDEDEVEDSAHDSEKENDEDEQNGSSDDDEGEDHEDYGQDGEEADGDSSGSEDDDAFLEKEESAQPPSRKRPKRSNGESESSPKQPTVSPLTPHSSGRNSHQSISSQGSTHGPAFPPPYFPADGWVEMREERSLWEDAVEMEQQDEQATDEDYEDEGLIMDETHPLMSVKKGKRKRHIPPSQQHKPSTHRSPAPSPSSSLALAEVLRRRNNSAVPPNTPAVGDEGLSDIPEGSLSQPPSPGQLSDRIKEQMVELSYHEEDDGEEENSQEKEMVEEDLDGIAAEVIYEDEEYFDNTEVEDLSEDEDDEGVSREEIEEDVPPSRPRLTKRQQAMKDAAEKRKQAMQEATESSSDDDEEEDDEPTRPVPNKPAKKKPAPAAKKAQPRKRMTEAQRLVAEARKWNDLLKNDDDDGAGTDDGAASD</sequence>
<feature type="compositionally biased region" description="Low complexity" evidence="1">
    <location>
        <begin position="636"/>
        <end position="650"/>
    </location>
</feature>
<dbReference type="EMBL" id="WJXW01000006">
    <property type="protein sequence ID" value="KAF9735176.1"/>
    <property type="molecule type" value="Genomic_DNA"/>
</dbReference>
<feature type="compositionally biased region" description="Basic residues" evidence="1">
    <location>
        <begin position="109"/>
        <end position="126"/>
    </location>
</feature>
<dbReference type="OrthoDB" id="3791520at2759"/>
<dbReference type="InterPro" id="IPR039191">
    <property type="entry name" value="Nopp140-like"/>
</dbReference>
<dbReference type="GO" id="GO:0005730">
    <property type="term" value="C:nucleolus"/>
    <property type="evidence" value="ECO:0007669"/>
    <property type="project" value="InterPro"/>
</dbReference>
<feature type="compositionally biased region" description="Basic and acidic residues" evidence="1">
    <location>
        <begin position="451"/>
        <end position="463"/>
    </location>
</feature>
<accession>A0A9P6KQU2</accession>
<feature type="region of interest" description="Disordered" evidence="1">
    <location>
        <begin position="836"/>
        <end position="920"/>
    </location>
</feature>
<dbReference type="PANTHER" id="PTHR23216:SF1">
    <property type="entry name" value="NUCLEOLAR AND COILED-BODY PHOSPHOPROTEIN 1"/>
    <property type="match status" value="1"/>
</dbReference>
<protein>
    <submittedName>
        <fullName evidence="2">Uncharacterized protein</fullName>
    </submittedName>
</protein>
<feature type="compositionally biased region" description="Acidic residues" evidence="1">
    <location>
        <begin position="1160"/>
        <end position="1182"/>
    </location>
</feature>
<feature type="compositionally biased region" description="Acidic residues" evidence="1">
    <location>
        <begin position="1308"/>
        <end position="1341"/>
    </location>
</feature>
<feature type="compositionally biased region" description="Basic and acidic residues" evidence="1">
    <location>
        <begin position="127"/>
        <end position="152"/>
    </location>
</feature>
<comment type="caution">
    <text evidence="2">The sequence shown here is derived from an EMBL/GenBank/DDBJ whole genome shotgun (WGS) entry which is preliminary data.</text>
</comment>
<feature type="compositionally biased region" description="Low complexity" evidence="1">
    <location>
        <begin position="868"/>
        <end position="888"/>
    </location>
</feature>
<evidence type="ECO:0000256" key="1">
    <source>
        <dbReference type="SAM" id="MobiDB-lite"/>
    </source>
</evidence>
<feature type="compositionally biased region" description="Polar residues" evidence="1">
    <location>
        <begin position="1101"/>
        <end position="1133"/>
    </location>
</feature>
<feature type="compositionally biased region" description="Acidic residues" evidence="1">
    <location>
        <begin position="1373"/>
        <end position="1383"/>
    </location>
</feature>
<feature type="region of interest" description="Disordered" evidence="1">
    <location>
        <begin position="109"/>
        <end position="163"/>
    </location>
</feature>
<organism evidence="2 3">
    <name type="scientific">Paraphaeosphaeria minitans</name>
    <dbReference type="NCBI Taxonomy" id="565426"/>
    <lineage>
        <taxon>Eukaryota</taxon>
        <taxon>Fungi</taxon>
        <taxon>Dikarya</taxon>
        <taxon>Ascomycota</taxon>
        <taxon>Pezizomycotina</taxon>
        <taxon>Dothideomycetes</taxon>
        <taxon>Pleosporomycetidae</taxon>
        <taxon>Pleosporales</taxon>
        <taxon>Massarineae</taxon>
        <taxon>Didymosphaeriaceae</taxon>
        <taxon>Paraphaeosphaeria</taxon>
    </lineage>
</organism>
<feature type="compositionally biased region" description="Basic and acidic residues" evidence="1">
    <location>
        <begin position="1418"/>
        <end position="1429"/>
    </location>
</feature>
<dbReference type="PANTHER" id="PTHR23216">
    <property type="entry name" value="NUCLEOLAR AND COILED-BODY PHOSPHOPROTEIN 1"/>
    <property type="match status" value="1"/>
</dbReference>